<dbReference type="InParanoid" id="A0A3Q1FLP4"/>
<dbReference type="RefSeq" id="XP_022073669.1">
    <property type="nucleotide sequence ID" value="XM_022217977.2"/>
</dbReference>
<dbReference type="GeneID" id="110968140"/>
<protein>
    <submittedName>
        <fullName evidence="2">Plac8 onzin related protein 3</fullName>
    </submittedName>
</protein>
<dbReference type="GeneTree" id="ENSGT00940000163701"/>
<dbReference type="PANTHER" id="PTHR15907">
    <property type="entry name" value="DUF614 FAMILY PROTEIN-RELATED"/>
    <property type="match status" value="1"/>
</dbReference>
<dbReference type="STRING" id="80966.ENSAPOP00000007750"/>
<accession>A0A3Q1FLP4</accession>
<keyword evidence="3" id="KW-1185">Reference proteome</keyword>
<dbReference type="OrthoDB" id="1045822at2759"/>
<evidence type="ECO:0000313" key="3">
    <source>
        <dbReference type="Proteomes" id="UP000257200"/>
    </source>
</evidence>
<reference evidence="2" key="2">
    <citation type="submission" date="2025-09" db="UniProtKB">
        <authorList>
            <consortium name="Ensembl"/>
        </authorList>
    </citation>
    <scope>IDENTIFICATION</scope>
</reference>
<evidence type="ECO:0000313" key="2">
    <source>
        <dbReference type="Ensembl" id="ENSAPOP00000007750.1"/>
    </source>
</evidence>
<dbReference type="InterPro" id="IPR006461">
    <property type="entry name" value="PLAC_motif_containing"/>
</dbReference>
<organism evidence="2 3">
    <name type="scientific">Acanthochromis polyacanthus</name>
    <name type="common">spiny chromis</name>
    <dbReference type="NCBI Taxonomy" id="80966"/>
    <lineage>
        <taxon>Eukaryota</taxon>
        <taxon>Metazoa</taxon>
        <taxon>Chordata</taxon>
        <taxon>Craniata</taxon>
        <taxon>Vertebrata</taxon>
        <taxon>Euteleostomi</taxon>
        <taxon>Actinopterygii</taxon>
        <taxon>Neopterygii</taxon>
        <taxon>Teleostei</taxon>
        <taxon>Neoteleostei</taxon>
        <taxon>Acanthomorphata</taxon>
        <taxon>Ovalentaria</taxon>
        <taxon>Pomacentridae</taxon>
        <taxon>Acanthochromis</taxon>
    </lineage>
</organism>
<dbReference type="NCBIfam" id="TIGR01571">
    <property type="entry name" value="A_thal_Cys_rich"/>
    <property type="match status" value="1"/>
</dbReference>
<dbReference type="Pfam" id="PF04749">
    <property type="entry name" value="PLAC8"/>
    <property type="match status" value="1"/>
</dbReference>
<evidence type="ECO:0000256" key="1">
    <source>
        <dbReference type="ARBA" id="ARBA00009024"/>
    </source>
</evidence>
<reference evidence="2" key="1">
    <citation type="submission" date="2025-08" db="UniProtKB">
        <authorList>
            <consortium name="Ensembl"/>
        </authorList>
    </citation>
    <scope>IDENTIFICATION</scope>
</reference>
<proteinExistence type="inferred from homology"/>
<dbReference type="Ensembl" id="ENSAPOT00000004418.1">
    <property type="protein sequence ID" value="ENSAPOP00000007750.1"/>
    <property type="gene ID" value="ENSAPOG00000009788.1"/>
</dbReference>
<name>A0A3Q1FLP4_9TELE</name>
<dbReference type="Proteomes" id="UP000257200">
    <property type="component" value="Unplaced"/>
</dbReference>
<dbReference type="AlphaFoldDB" id="A0A3Q1FLP4"/>
<comment type="similarity">
    <text evidence="1">Belongs to the cornifelin family.</text>
</comment>
<sequence length="127" mass="14392">MSEKMVTNQPRPFIMNTTSNQWTSGICDCFQDVPQCCFAFWCFPCFTCITARDAGECLCLPLLDGFGVIPPITTAIRGSVRRRYGIEGTICQDCVYAFFCYSCSWCQIAREMKTRSDPITFVNMSPK</sequence>